<dbReference type="Proteomes" id="UP000537141">
    <property type="component" value="Unassembled WGS sequence"/>
</dbReference>
<protein>
    <submittedName>
        <fullName evidence="1">Uncharacterized protein</fullName>
    </submittedName>
</protein>
<evidence type="ECO:0000313" key="1">
    <source>
        <dbReference type="EMBL" id="MBB6541974.1"/>
    </source>
</evidence>
<name>A0A7X0NEI5_9GAMM</name>
<accession>A0A7X0NEI5</accession>
<organism evidence="1 2">
    <name type="scientific">Thalassotalea piscium</name>
    <dbReference type="NCBI Taxonomy" id="1230533"/>
    <lineage>
        <taxon>Bacteria</taxon>
        <taxon>Pseudomonadati</taxon>
        <taxon>Pseudomonadota</taxon>
        <taxon>Gammaproteobacteria</taxon>
        <taxon>Alteromonadales</taxon>
        <taxon>Colwelliaceae</taxon>
        <taxon>Thalassotalea</taxon>
    </lineage>
</organism>
<dbReference type="RefSeq" id="WP_184422093.1">
    <property type="nucleotide sequence ID" value="NZ_AP027362.1"/>
</dbReference>
<dbReference type="EMBL" id="JACHHU010000002">
    <property type="protein sequence ID" value="MBB6541974.1"/>
    <property type="molecule type" value="Genomic_DNA"/>
</dbReference>
<evidence type="ECO:0000313" key="2">
    <source>
        <dbReference type="Proteomes" id="UP000537141"/>
    </source>
</evidence>
<sequence>MECSTVHEVVSDIKHTLKSNKEFMSKIGSEPIATTFSDCIVLSIATKESYVESAANILVTATVRMLQDTYLNQSIALRGGMSYGELYHARDAVFGPAMIRAYELESQFADWPRVIFDKTVIDHLSNKGGLLSIGFTDYGDGFWGVDCLNRVEDILNVEVHNLFDSDVARAALEKLCQIRDITQNKLTGSYGNPKVYSKYLKLDARIYSLMKKFGQVPALFE</sequence>
<proteinExistence type="predicted"/>
<comment type="caution">
    <text evidence="1">The sequence shown here is derived from an EMBL/GenBank/DDBJ whole genome shotgun (WGS) entry which is preliminary data.</text>
</comment>
<gene>
    <name evidence="1" type="ORF">HNQ55_000449</name>
</gene>
<dbReference type="AlphaFoldDB" id="A0A7X0NEI5"/>
<keyword evidence="2" id="KW-1185">Reference proteome</keyword>
<reference evidence="1 2" key="1">
    <citation type="submission" date="2020-08" db="EMBL/GenBank/DDBJ databases">
        <title>Genomic Encyclopedia of Type Strains, Phase IV (KMG-IV): sequencing the most valuable type-strain genomes for metagenomic binning, comparative biology and taxonomic classification.</title>
        <authorList>
            <person name="Goeker M."/>
        </authorList>
    </citation>
    <scope>NUCLEOTIDE SEQUENCE [LARGE SCALE GENOMIC DNA]</scope>
    <source>
        <strain evidence="1 2">DSM 26287</strain>
    </source>
</reference>